<dbReference type="EMBL" id="CP025781">
    <property type="protein sequence ID" value="QBC44930.1"/>
    <property type="molecule type" value="Genomic_DNA"/>
</dbReference>
<proteinExistence type="predicted"/>
<keyword evidence="2" id="KW-1185">Reference proteome</keyword>
<evidence type="ECO:0000313" key="1">
    <source>
        <dbReference type="EMBL" id="QBC44930.1"/>
    </source>
</evidence>
<dbReference type="InterPro" id="IPR010263">
    <property type="entry name" value="T6SS_TssK"/>
</dbReference>
<protein>
    <submittedName>
        <fullName evidence="1">Type VI secretion system baseplate subunit TssK</fullName>
    </submittedName>
</protein>
<dbReference type="KEGG" id="ifl:C1H71_16235"/>
<gene>
    <name evidence="1" type="ORF">C1H71_16235</name>
</gene>
<reference evidence="1 2" key="1">
    <citation type="submission" date="2018-01" db="EMBL/GenBank/DDBJ databases">
        <title>Genome sequence of Iodobacter sp. strain PCH194 isolated from Indian Trans-Himalaya.</title>
        <authorList>
            <person name="Kumar V."/>
            <person name="Thakur V."/>
            <person name="Kumar S."/>
            <person name="Singh D."/>
        </authorList>
    </citation>
    <scope>NUCLEOTIDE SEQUENCE [LARGE SCALE GENOMIC DNA]</scope>
    <source>
        <strain evidence="1 2">PCH194</strain>
    </source>
</reference>
<dbReference type="PANTHER" id="PTHR35566:SF1">
    <property type="entry name" value="TYPE VI SECRETION SYSTEM BASEPLATE COMPONENT TSSK1"/>
    <property type="match status" value="1"/>
</dbReference>
<accession>A0A7G3GBL9</accession>
<organism evidence="1 2">
    <name type="scientific">Iodobacter fluviatilis</name>
    <dbReference type="NCBI Taxonomy" id="537"/>
    <lineage>
        <taxon>Bacteria</taxon>
        <taxon>Pseudomonadati</taxon>
        <taxon>Pseudomonadota</taxon>
        <taxon>Betaproteobacteria</taxon>
        <taxon>Neisseriales</taxon>
        <taxon>Chitinibacteraceae</taxon>
        <taxon>Iodobacter</taxon>
    </lineage>
</organism>
<sequence length="450" mass="49574">MGQIPEAICWFEGMQLLPQHFQQQSLRAETLAAQYAFTAQPYFWGVLNLEIDEAALISGKLRVLALEAILPDGLWVCIQPGVHPPLELDLKAPIMAEPNRLATFYIVVPPLYRAGELDRSGRRYRSVVGKDIPDLVSKESPASLTLWQPNLTLASEQQCADGVCLPLLRVEEVAGGFAKVPYFAPQPRIWPESLLGMQIADLCKNIGEKCVFLAGRLRLAQQANNEGDMARLNRQLAALWARLPELKSALDSRVAHPNTLHHILCGAAGSICGLNPIAGVPAFRAFNYQELLGCFEEVIGFISQAIAQIRVGYARYPFKHEGTYFMIMPPSTLKDSGQWVMGLRMPNGVAEDAAGLWLKNTVIASLSLVETLQKQRMQGVAYRQLDRQEQASYSVGEDTRLFILYEFAGWIKPDELLCIAAASSDAGPLSIELFAPDTDGIPVLSEAKNA</sequence>
<dbReference type="RefSeq" id="WP_130107439.1">
    <property type="nucleotide sequence ID" value="NZ_CP025781.1"/>
</dbReference>
<dbReference type="PANTHER" id="PTHR35566">
    <property type="entry name" value="BLR3599 PROTEIN"/>
    <property type="match status" value="1"/>
</dbReference>
<evidence type="ECO:0000313" key="2">
    <source>
        <dbReference type="Proteomes" id="UP000515917"/>
    </source>
</evidence>
<dbReference type="AlphaFoldDB" id="A0A7G3GBL9"/>
<name>A0A7G3GBL9_9NEIS</name>
<dbReference type="Pfam" id="PF05936">
    <property type="entry name" value="T6SS_VasE"/>
    <property type="match status" value="1"/>
</dbReference>
<dbReference type="NCBIfam" id="TIGR03353">
    <property type="entry name" value="VI_chp_4"/>
    <property type="match status" value="1"/>
</dbReference>
<dbReference type="Proteomes" id="UP000515917">
    <property type="component" value="Chromosome"/>
</dbReference>